<dbReference type="Proteomes" id="UP000248333">
    <property type="component" value="Unassembled WGS sequence"/>
</dbReference>
<evidence type="ECO:0000313" key="2">
    <source>
        <dbReference type="EMBL" id="PYC63412.1"/>
    </source>
</evidence>
<dbReference type="AlphaFoldDB" id="A0A318NAJ5"/>
<evidence type="ECO:0000259" key="1">
    <source>
        <dbReference type="Pfam" id="PF13360"/>
    </source>
</evidence>
<dbReference type="OrthoDB" id="3515700at2"/>
<gene>
    <name evidence="2" type="ORF">C7C45_31715</name>
</gene>
<dbReference type="Pfam" id="PF13360">
    <property type="entry name" value="PQQ_2"/>
    <property type="match status" value="1"/>
</dbReference>
<proteinExistence type="predicted"/>
<keyword evidence="3" id="KW-1185">Reference proteome</keyword>
<dbReference type="InterPro" id="IPR002372">
    <property type="entry name" value="PQQ_rpt_dom"/>
</dbReference>
<feature type="domain" description="Pyrrolo-quinoline quinone repeat" evidence="1">
    <location>
        <begin position="106"/>
        <end position="226"/>
    </location>
</feature>
<reference evidence="2 3" key="1">
    <citation type="submission" date="2018-03" db="EMBL/GenBank/DDBJ databases">
        <title>Bioinformatic expansion and discovery of thiopeptide antibiotics.</title>
        <authorList>
            <person name="Schwalen C.J."/>
            <person name="Hudson G.A."/>
            <person name="Mitchell D.A."/>
        </authorList>
    </citation>
    <scope>NUCLEOTIDE SEQUENCE [LARGE SCALE GENOMIC DNA]</scope>
    <source>
        <strain evidence="2 3">NRRL 8041</strain>
    </source>
</reference>
<sequence>MVVAVGRPEDRRLGSARARLLLLAGRRAARGSALDTPWPAGSVRSCRRSGVTVRHEQSVQRTPGPADERGCHRRSARQACHPGVTACRYILGFVRDTRLVDQPLKVLWSRLLRLRSSAVALAAASGALVVAERHSRLVRLDPQTGAPLWEQGVVDCWGTTVIAGNRCLYLSQAGVLHCFDLHSGQRTWSTSMLRLRHHISVSGSVAFLGGWRGYHPLIRVDLANGELLPGQFPGPASDSSLAWPLPVRLDAERGCTTDAILIATASEAALLLLDAQTGAIRGQWSLPAPVRFPDSGIAFSAGEDGRIVFLSGSRTVMALHPAGGVEILWRHERDLPSLPPILTGRTLWLAEDTCVTIIDLDRRARTEVMHLAHGATSEGVPVSGGALFVRAGNQLIMVNQAGEIAACVRLPARIDRLLPNGRSLVHAIGKGHLTTIEISTTPT</sequence>
<accession>A0A318NAJ5</accession>
<dbReference type="EMBL" id="PYBV01000062">
    <property type="protein sequence ID" value="PYC63412.1"/>
    <property type="molecule type" value="Genomic_DNA"/>
</dbReference>
<dbReference type="Gene3D" id="2.130.10.10">
    <property type="entry name" value="YVTN repeat-like/Quinoprotein amine dehydrogenase"/>
    <property type="match status" value="1"/>
</dbReference>
<dbReference type="InterPro" id="IPR015943">
    <property type="entry name" value="WD40/YVTN_repeat-like_dom_sf"/>
</dbReference>
<dbReference type="SUPFAM" id="SSF50998">
    <property type="entry name" value="Quinoprotein alcohol dehydrogenase-like"/>
    <property type="match status" value="1"/>
</dbReference>
<evidence type="ECO:0000313" key="3">
    <source>
        <dbReference type="Proteomes" id="UP000248333"/>
    </source>
</evidence>
<organism evidence="2 3">
    <name type="scientific">Micromonospora arborensis</name>
    <dbReference type="NCBI Taxonomy" id="2116518"/>
    <lineage>
        <taxon>Bacteria</taxon>
        <taxon>Bacillati</taxon>
        <taxon>Actinomycetota</taxon>
        <taxon>Actinomycetes</taxon>
        <taxon>Micromonosporales</taxon>
        <taxon>Micromonosporaceae</taxon>
        <taxon>Micromonospora</taxon>
    </lineage>
</organism>
<comment type="caution">
    <text evidence="2">The sequence shown here is derived from an EMBL/GenBank/DDBJ whole genome shotgun (WGS) entry which is preliminary data.</text>
</comment>
<name>A0A318NAJ5_9ACTN</name>
<dbReference type="InterPro" id="IPR011047">
    <property type="entry name" value="Quinoprotein_ADH-like_sf"/>
</dbReference>
<protein>
    <recommendedName>
        <fullName evidence="1">Pyrrolo-quinoline quinone repeat domain-containing protein</fullName>
    </recommendedName>
</protein>